<dbReference type="InterPro" id="IPR050416">
    <property type="entry name" value="FAD-linked_Oxidoreductase"/>
</dbReference>
<evidence type="ECO:0000256" key="2">
    <source>
        <dbReference type="ARBA" id="ARBA00005466"/>
    </source>
</evidence>
<evidence type="ECO:0000259" key="7">
    <source>
        <dbReference type="PROSITE" id="PS51387"/>
    </source>
</evidence>
<feature type="signal peptide" evidence="6">
    <location>
        <begin position="1"/>
        <end position="22"/>
    </location>
</feature>
<comment type="cofactor">
    <cofactor evidence="1">
        <name>FAD</name>
        <dbReference type="ChEBI" id="CHEBI:57692"/>
    </cofactor>
</comment>
<evidence type="ECO:0000313" key="8">
    <source>
        <dbReference type="EMBL" id="RDB16274.1"/>
    </source>
</evidence>
<dbReference type="InterPro" id="IPR016166">
    <property type="entry name" value="FAD-bd_PCMH"/>
</dbReference>
<evidence type="ECO:0000256" key="4">
    <source>
        <dbReference type="ARBA" id="ARBA00022827"/>
    </source>
</evidence>
<dbReference type="InterPro" id="IPR016169">
    <property type="entry name" value="FAD-bd_PCMH_sub2"/>
</dbReference>
<proteinExistence type="inferred from homology"/>
<keyword evidence="5" id="KW-0560">Oxidoreductase</keyword>
<dbReference type="Gene3D" id="3.40.462.20">
    <property type="match status" value="1"/>
</dbReference>
<protein>
    <submittedName>
        <fullName evidence="8">FAD-linked oxidoreductase YgaK</fullName>
    </submittedName>
</protein>
<evidence type="ECO:0000256" key="3">
    <source>
        <dbReference type="ARBA" id="ARBA00022630"/>
    </source>
</evidence>
<dbReference type="Gene3D" id="3.30.465.10">
    <property type="match status" value="1"/>
</dbReference>
<dbReference type="InParanoid" id="A0A369J9Z2"/>
<organism evidence="8 9">
    <name type="scientific">Hypsizygus marmoreus</name>
    <name type="common">White beech mushroom</name>
    <name type="synonym">Agaricus marmoreus</name>
    <dbReference type="NCBI Taxonomy" id="39966"/>
    <lineage>
        <taxon>Eukaryota</taxon>
        <taxon>Fungi</taxon>
        <taxon>Dikarya</taxon>
        <taxon>Basidiomycota</taxon>
        <taxon>Agaricomycotina</taxon>
        <taxon>Agaricomycetes</taxon>
        <taxon>Agaricomycetidae</taxon>
        <taxon>Agaricales</taxon>
        <taxon>Tricholomatineae</taxon>
        <taxon>Lyophyllaceae</taxon>
        <taxon>Hypsizygus</taxon>
    </lineage>
</organism>
<comment type="similarity">
    <text evidence="2">Belongs to the oxygen-dependent FAD-linked oxidoreductase family.</text>
</comment>
<dbReference type="InterPro" id="IPR006093">
    <property type="entry name" value="Oxy_OxRdtase_FAD_BS"/>
</dbReference>
<evidence type="ECO:0000313" key="9">
    <source>
        <dbReference type="Proteomes" id="UP000076154"/>
    </source>
</evidence>
<dbReference type="PANTHER" id="PTHR42973:SF39">
    <property type="entry name" value="FAD-BINDING PCMH-TYPE DOMAIN-CONTAINING PROTEIN"/>
    <property type="match status" value="1"/>
</dbReference>
<dbReference type="Proteomes" id="UP000076154">
    <property type="component" value="Unassembled WGS sequence"/>
</dbReference>
<feature type="domain" description="FAD-binding PCMH-type" evidence="7">
    <location>
        <begin position="55"/>
        <end position="227"/>
    </location>
</feature>
<dbReference type="GO" id="GO:0016491">
    <property type="term" value="F:oxidoreductase activity"/>
    <property type="evidence" value="ECO:0007669"/>
    <property type="project" value="UniProtKB-KW"/>
</dbReference>
<dbReference type="InterPro" id="IPR036318">
    <property type="entry name" value="FAD-bd_PCMH-like_sf"/>
</dbReference>
<comment type="caution">
    <text evidence="8">The sequence shown here is derived from an EMBL/GenBank/DDBJ whole genome shotgun (WGS) entry which is preliminary data.</text>
</comment>
<reference evidence="8" key="1">
    <citation type="submission" date="2018-04" db="EMBL/GenBank/DDBJ databases">
        <title>Whole genome sequencing of Hypsizygus marmoreus.</title>
        <authorList>
            <person name="Choi I.-G."/>
            <person name="Min B."/>
            <person name="Kim J.-G."/>
            <person name="Kim S."/>
            <person name="Oh Y.-L."/>
            <person name="Kong W.-S."/>
            <person name="Park H."/>
            <person name="Jeong J."/>
            <person name="Song E.-S."/>
        </authorList>
    </citation>
    <scope>NUCLEOTIDE SEQUENCE [LARGE SCALE GENOMIC DNA]</scope>
    <source>
        <strain evidence="8">51987-8</strain>
    </source>
</reference>
<dbReference type="PROSITE" id="PS51387">
    <property type="entry name" value="FAD_PCMH"/>
    <property type="match status" value="1"/>
</dbReference>
<dbReference type="PANTHER" id="PTHR42973">
    <property type="entry name" value="BINDING OXIDOREDUCTASE, PUTATIVE (AFU_ORTHOLOGUE AFUA_1G17690)-RELATED"/>
    <property type="match status" value="1"/>
</dbReference>
<dbReference type="PROSITE" id="PS00862">
    <property type="entry name" value="OX2_COVAL_FAD"/>
    <property type="match status" value="1"/>
</dbReference>
<dbReference type="OrthoDB" id="407275at2759"/>
<dbReference type="InterPro" id="IPR012951">
    <property type="entry name" value="BBE"/>
</dbReference>
<feature type="chain" id="PRO_5016926355" evidence="6">
    <location>
        <begin position="23"/>
        <end position="496"/>
    </location>
</feature>
<dbReference type="GO" id="GO:0071949">
    <property type="term" value="F:FAD binding"/>
    <property type="evidence" value="ECO:0007669"/>
    <property type="project" value="InterPro"/>
</dbReference>
<evidence type="ECO:0000256" key="1">
    <source>
        <dbReference type="ARBA" id="ARBA00001974"/>
    </source>
</evidence>
<keyword evidence="9" id="KW-1185">Reference proteome</keyword>
<dbReference type="Pfam" id="PF08031">
    <property type="entry name" value="BBE"/>
    <property type="match status" value="1"/>
</dbReference>
<evidence type="ECO:0000256" key="5">
    <source>
        <dbReference type="ARBA" id="ARBA00023002"/>
    </source>
</evidence>
<dbReference type="STRING" id="39966.A0A369J9Z2"/>
<keyword evidence="4" id="KW-0274">FAD</keyword>
<gene>
    <name evidence="8" type="primary">ygaK</name>
    <name evidence="8" type="ORF">Hypma_003067</name>
</gene>
<sequence length="496" mass="53073">MSGILRAVAFVLVALSCPLTHASDLRGSLTSLGINASFPGDASYTLASSPFNLRFTFQPAAIAFPKTAQEVSEIVKIGAAQKLRVVARSGGHSYIANGLGGRNGALVIDLRRFDKITIDSVKGTAIIESGNSLGDIASTLAQAGRALPHGTCPYVGIGGHAAYGGFGFTSRMWGLTLDTVNAVNIVLANATVSRITNQNNPDLFWALRGSAGSFGIVTSIEVTTFPAPPSATVFTYTWNLTVADTSKGIAAYQSFVQTDIPPQFGCEVNLFRGPASGTVTFSLTGGWYGPARGLNSTLAPLLRQMPRGPQITLNTGTYLNSVVDLAGGSLDTKSQPDSHDTFYAKSLITPENSPMSNTAIHAFADYLANEGFTSKTDWFVQLELYGGKNSAINAVAPDATAFAHRSSIFTIQFYASSPGKTPPYPQYGFTFLDGMVKTITFNSPSNWNYGAYPNYIDDRLVDWRARYYGAHYGRLMSLKAKYDPHDIFAFPTGIEE</sequence>
<dbReference type="EMBL" id="LUEZ02000126">
    <property type="protein sequence ID" value="RDB16274.1"/>
    <property type="molecule type" value="Genomic_DNA"/>
</dbReference>
<dbReference type="Pfam" id="PF01565">
    <property type="entry name" value="FAD_binding_4"/>
    <property type="match status" value="1"/>
</dbReference>
<name>A0A369J9Z2_HYPMA</name>
<dbReference type="PROSITE" id="PS51257">
    <property type="entry name" value="PROKAR_LIPOPROTEIN"/>
    <property type="match status" value="1"/>
</dbReference>
<dbReference type="InterPro" id="IPR006094">
    <property type="entry name" value="Oxid_FAD_bind_N"/>
</dbReference>
<dbReference type="AlphaFoldDB" id="A0A369J9Z2"/>
<evidence type="ECO:0000256" key="6">
    <source>
        <dbReference type="SAM" id="SignalP"/>
    </source>
</evidence>
<dbReference type="SUPFAM" id="SSF56176">
    <property type="entry name" value="FAD-binding/transporter-associated domain-like"/>
    <property type="match status" value="1"/>
</dbReference>
<keyword evidence="3" id="KW-0285">Flavoprotein</keyword>
<accession>A0A369J9Z2</accession>
<keyword evidence="6" id="KW-0732">Signal</keyword>